<dbReference type="CDD" id="cd01335">
    <property type="entry name" value="Radical_SAM"/>
    <property type="match status" value="1"/>
</dbReference>
<dbReference type="InterPro" id="IPR006638">
    <property type="entry name" value="Elp3/MiaA/NifB-like_rSAM"/>
</dbReference>
<evidence type="ECO:0000256" key="5">
    <source>
        <dbReference type="ARBA" id="ARBA00022552"/>
    </source>
</evidence>
<dbReference type="GO" id="GO:0030488">
    <property type="term" value="P:tRNA methylation"/>
    <property type="evidence" value="ECO:0007669"/>
    <property type="project" value="UniProtKB-UniRule"/>
</dbReference>
<evidence type="ECO:0000256" key="6">
    <source>
        <dbReference type="ARBA" id="ARBA00022603"/>
    </source>
</evidence>
<dbReference type="EMBL" id="SNZB01000007">
    <property type="protein sequence ID" value="TDR16846.1"/>
    <property type="molecule type" value="Genomic_DNA"/>
</dbReference>
<dbReference type="PANTHER" id="PTHR30544:SF5">
    <property type="entry name" value="RADICAL SAM CORE DOMAIN-CONTAINING PROTEIN"/>
    <property type="match status" value="1"/>
</dbReference>
<feature type="active site" description="Proton acceptor" evidence="14">
    <location>
        <position position="94"/>
    </location>
</feature>
<dbReference type="SFLD" id="SFLDS00029">
    <property type="entry name" value="Radical_SAM"/>
    <property type="match status" value="1"/>
</dbReference>
<comment type="caution">
    <text evidence="16">The sequence shown here is derived from an EMBL/GenBank/DDBJ whole genome shotgun (WGS) entry which is preliminary data.</text>
</comment>
<feature type="active site" description="S-methylcysteine intermediate" evidence="14">
    <location>
        <position position="340"/>
    </location>
</feature>
<evidence type="ECO:0000256" key="8">
    <source>
        <dbReference type="ARBA" id="ARBA00022691"/>
    </source>
</evidence>
<dbReference type="InterPro" id="IPR007197">
    <property type="entry name" value="rSAM"/>
</dbReference>
<dbReference type="NCBIfam" id="TIGR00048">
    <property type="entry name" value="rRNA_mod_RlmN"/>
    <property type="match status" value="1"/>
</dbReference>
<accession>A0A4R6XCA4</accession>
<keyword evidence="11 14" id="KW-0408">Iron</keyword>
<dbReference type="GO" id="GO:0005737">
    <property type="term" value="C:cytoplasm"/>
    <property type="evidence" value="ECO:0007669"/>
    <property type="project" value="UniProtKB-SubCell"/>
</dbReference>
<evidence type="ECO:0000256" key="1">
    <source>
        <dbReference type="ARBA" id="ARBA00004496"/>
    </source>
</evidence>
<dbReference type="InterPro" id="IPR013785">
    <property type="entry name" value="Aldolase_TIM"/>
</dbReference>
<keyword evidence="10 14" id="KW-0479">Metal-binding</keyword>
<evidence type="ECO:0000259" key="15">
    <source>
        <dbReference type="PROSITE" id="PS51918"/>
    </source>
</evidence>
<feature type="binding site" evidence="14">
    <location>
        <position position="198"/>
    </location>
    <ligand>
        <name>S-adenosyl-L-methionine</name>
        <dbReference type="ChEBI" id="CHEBI:59789"/>
    </ligand>
</feature>
<evidence type="ECO:0000313" key="17">
    <source>
        <dbReference type="Proteomes" id="UP000295724"/>
    </source>
</evidence>
<dbReference type="GO" id="GO:0070040">
    <property type="term" value="F:rRNA (adenine(2503)-C2-)-methyltransferase activity"/>
    <property type="evidence" value="ECO:0007669"/>
    <property type="project" value="UniProtKB-UniRule"/>
</dbReference>
<evidence type="ECO:0000256" key="2">
    <source>
        <dbReference type="ARBA" id="ARBA00007544"/>
    </source>
</evidence>
<dbReference type="SFLD" id="SFLDG01062">
    <property type="entry name" value="methyltransferase_(Class_A)"/>
    <property type="match status" value="1"/>
</dbReference>
<dbReference type="EC" id="2.1.1.192" evidence="14"/>
<comment type="cofactor">
    <cofactor evidence="14">
        <name>[4Fe-4S] cluster</name>
        <dbReference type="ChEBI" id="CHEBI:49883"/>
    </cofactor>
    <text evidence="14">Binds 1 [4Fe-4S] cluster. The cluster is coordinated with 3 cysteines and an exchangeable S-adenosyl-L-methionine.</text>
</comment>
<keyword evidence="6 14" id="KW-0489">Methyltransferase</keyword>
<dbReference type="OrthoDB" id="9793973at2"/>
<comment type="catalytic activity">
    <reaction evidence="14">
        <text>adenosine(2503) in 23S rRNA + 2 reduced [2Fe-2S]-[ferredoxin] + 2 S-adenosyl-L-methionine = 2-methyladenosine(2503) in 23S rRNA + 5'-deoxyadenosine + L-methionine + 2 oxidized [2Fe-2S]-[ferredoxin] + S-adenosyl-L-homocysteine</text>
        <dbReference type="Rhea" id="RHEA:42916"/>
        <dbReference type="Rhea" id="RHEA-COMP:10000"/>
        <dbReference type="Rhea" id="RHEA-COMP:10001"/>
        <dbReference type="Rhea" id="RHEA-COMP:10152"/>
        <dbReference type="Rhea" id="RHEA-COMP:10282"/>
        <dbReference type="ChEBI" id="CHEBI:17319"/>
        <dbReference type="ChEBI" id="CHEBI:33737"/>
        <dbReference type="ChEBI" id="CHEBI:33738"/>
        <dbReference type="ChEBI" id="CHEBI:57844"/>
        <dbReference type="ChEBI" id="CHEBI:57856"/>
        <dbReference type="ChEBI" id="CHEBI:59789"/>
        <dbReference type="ChEBI" id="CHEBI:74411"/>
        <dbReference type="ChEBI" id="CHEBI:74497"/>
        <dbReference type="EC" id="2.1.1.192"/>
    </reaction>
</comment>
<gene>
    <name evidence="14" type="primary">rlmN</name>
    <name evidence="16" type="ORF">C8D91_2753</name>
</gene>
<comment type="function">
    <text evidence="14">Specifically methylates position 2 of adenine 2503 in 23S rRNA and position 2 of adenine 37 in tRNAs. m2A2503 modification seems to play a crucial role in the proofreading step occurring at the peptidyl transferase center and thus would serve to optimize ribosomal fidelity.</text>
</comment>
<organism evidence="16 17">
    <name type="scientific">Marinicella litoralis</name>
    <dbReference type="NCBI Taxonomy" id="644220"/>
    <lineage>
        <taxon>Bacteria</taxon>
        <taxon>Pseudomonadati</taxon>
        <taxon>Pseudomonadota</taxon>
        <taxon>Gammaproteobacteria</taxon>
        <taxon>Lysobacterales</taxon>
        <taxon>Marinicellaceae</taxon>
        <taxon>Marinicella</taxon>
    </lineage>
</organism>
<keyword evidence="4 14" id="KW-0963">Cytoplasm</keyword>
<comment type="subcellular location">
    <subcellularLocation>
        <location evidence="1 14">Cytoplasm</location>
    </subcellularLocation>
</comment>
<keyword evidence="7 14" id="KW-0808">Transferase</keyword>
<evidence type="ECO:0000256" key="14">
    <source>
        <dbReference type="HAMAP-Rule" id="MF_01849"/>
    </source>
</evidence>
<dbReference type="RefSeq" id="WP_099019970.1">
    <property type="nucleotide sequence ID" value="NZ_NIHB01000005.1"/>
</dbReference>
<keyword evidence="8 14" id="KW-0949">S-adenosyl-L-methionine</keyword>
<dbReference type="PROSITE" id="PS51918">
    <property type="entry name" value="RADICAL_SAM"/>
    <property type="match status" value="1"/>
</dbReference>
<dbReference type="InterPro" id="IPR040072">
    <property type="entry name" value="Methyltransferase_A"/>
</dbReference>
<dbReference type="FunFam" id="3.20.20.70:FF:000008">
    <property type="entry name" value="Dual-specificity RNA methyltransferase RlmN"/>
    <property type="match status" value="1"/>
</dbReference>
<dbReference type="SMART" id="SM00729">
    <property type="entry name" value="Elp3"/>
    <property type="match status" value="1"/>
</dbReference>
<dbReference type="GO" id="GO:0019843">
    <property type="term" value="F:rRNA binding"/>
    <property type="evidence" value="ECO:0007669"/>
    <property type="project" value="UniProtKB-UniRule"/>
</dbReference>
<dbReference type="AlphaFoldDB" id="A0A4R6XCA4"/>
<proteinExistence type="inferred from homology"/>
<name>A0A4R6XCA4_9GAMM</name>
<feature type="binding site" evidence="14">
    <location>
        <begin position="166"/>
        <end position="167"/>
    </location>
    <ligand>
        <name>S-adenosyl-L-methionine</name>
        <dbReference type="ChEBI" id="CHEBI:59789"/>
    </ligand>
</feature>
<dbReference type="SFLD" id="SFLDF00275">
    <property type="entry name" value="adenosine_C2_methyltransferase"/>
    <property type="match status" value="1"/>
</dbReference>
<evidence type="ECO:0000256" key="12">
    <source>
        <dbReference type="ARBA" id="ARBA00023014"/>
    </source>
</evidence>
<evidence type="ECO:0000256" key="13">
    <source>
        <dbReference type="ARBA" id="ARBA00023157"/>
    </source>
</evidence>
<keyword evidence="17" id="KW-1185">Reference proteome</keyword>
<protein>
    <recommendedName>
        <fullName evidence="14">Dual-specificity RNA methyltransferase RlmN</fullName>
        <ecNumber evidence="14">2.1.1.192</ecNumber>
    </recommendedName>
    <alternativeName>
        <fullName evidence="14">23S rRNA (adenine(2503)-C(2))-methyltransferase</fullName>
    </alternativeName>
    <alternativeName>
        <fullName evidence="14">23S rRNA m2A2503 methyltransferase</fullName>
    </alternativeName>
    <alternativeName>
        <fullName evidence="14">Ribosomal RNA large subunit methyltransferase N</fullName>
    </alternativeName>
    <alternativeName>
        <fullName evidence="14">tRNA (adenine(37)-C(2))-methyltransferase</fullName>
    </alternativeName>
    <alternativeName>
        <fullName evidence="14">tRNA m2A37 methyltransferase</fullName>
    </alternativeName>
</protein>
<reference evidence="16 17" key="1">
    <citation type="submission" date="2019-03" db="EMBL/GenBank/DDBJ databases">
        <title>Genomic Encyclopedia of Type Strains, Phase IV (KMG-IV): sequencing the most valuable type-strain genomes for metagenomic binning, comparative biology and taxonomic classification.</title>
        <authorList>
            <person name="Goeker M."/>
        </authorList>
    </citation>
    <scope>NUCLEOTIDE SEQUENCE [LARGE SCALE GENOMIC DNA]</scope>
    <source>
        <strain evidence="16 17">DSM 25488</strain>
    </source>
</reference>
<dbReference type="PANTHER" id="PTHR30544">
    <property type="entry name" value="23S RRNA METHYLTRANSFERASE"/>
    <property type="match status" value="1"/>
</dbReference>
<evidence type="ECO:0000256" key="11">
    <source>
        <dbReference type="ARBA" id="ARBA00023004"/>
    </source>
</evidence>
<evidence type="ECO:0000256" key="10">
    <source>
        <dbReference type="ARBA" id="ARBA00022723"/>
    </source>
</evidence>
<feature type="binding site" evidence="14">
    <location>
        <position position="118"/>
    </location>
    <ligand>
        <name>[4Fe-4S] cluster</name>
        <dbReference type="ChEBI" id="CHEBI:49883"/>
        <note>4Fe-4S-S-AdoMet</note>
    </ligand>
</feature>
<dbReference type="InterPro" id="IPR004383">
    <property type="entry name" value="rRNA_lsu_MTrfase_RlmN/Cfr"/>
</dbReference>
<evidence type="ECO:0000256" key="9">
    <source>
        <dbReference type="ARBA" id="ARBA00022694"/>
    </source>
</evidence>
<keyword evidence="9 14" id="KW-0819">tRNA processing</keyword>
<evidence type="ECO:0000256" key="3">
    <source>
        <dbReference type="ARBA" id="ARBA00022485"/>
    </source>
</evidence>
<dbReference type="GO" id="GO:0070475">
    <property type="term" value="P:rRNA base methylation"/>
    <property type="evidence" value="ECO:0007669"/>
    <property type="project" value="UniProtKB-UniRule"/>
</dbReference>
<dbReference type="GO" id="GO:0000049">
    <property type="term" value="F:tRNA binding"/>
    <property type="evidence" value="ECO:0007669"/>
    <property type="project" value="UniProtKB-UniRule"/>
</dbReference>
<dbReference type="Gene3D" id="3.20.20.70">
    <property type="entry name" value="Aldolase class I"/>
    <property type="match status" value="1"/>
</dbReference>
<feature type="binding site" evidence="14">
    <location>
        <begin position="220"/>
        <end position="222"/>
    </location>
    <ligand>
        <name>S-adenosyl-L-methionine</name>
        <dbReference type="ChEBI" id="CHEBI:59789"/>
    </ligand>
</feature>
<keyword evidence="13 14" id="KW-1015">Disulfide bond</keyword>
<sequence length="365" mass="40883">MKNEAINLLNLDRAGLESLFLELGEQRFRAAQALKWIYGDFELDFAAFNNFSLSLREKLAATYRLEVPELLSEQISIDGTKKWLLKVDEVNAVETVFIPEKNRGTLCVSSQVGCTLNCTFCATGAQGFNRHLTTAEIVAQVWVAAKHLGHTKNNRVITNVVMMGMGEPLANYSNVLPALNIMRDDLGFGFANRRVTVSTAGLVPKILQLNEDADVSLAISLHSPFDELRNKLVPLNKKYNIKTLLDSCKTFIKDKRKSRITIEYTLIDGVNDQPEHARALCKLLSDLPSKINLIPFNPFPGTLFKQSKPEAIETFKRICMKNGFISTVRKTRGDDIDAACGQLAGEFMDRTRRSTQVNKLQLELV</sequence>
<dbReference type="InterPro" id="IPR058240">
    <property type="entry name" value="rSAM_sf"/>
</dbReference>
<keyword evidence="5 14" id="KW-0698">rRNA processing</keyword>
<dbReference type="Pfam" id="PF04055">
    <property type="entry name" value="Radical_SAM"/>
    <property type="match status" value="1"/>
</dbReference>
<dbReference type="PIRSF" id="PIRSF006004">
    <property type="entry name" value="CHP00048"/>
    <property type="match status" value="1"/>
</dbReference>
<dbReference type="GO" id="GO:0051539">
    <property type="term" value="F:4 iron, 4 sulfur cluster binding"/>
    <property type="evidence" value="ECO:0007669"/>
    <property type="project" value="UniProtKB-UniRule"/>
</dbReference>
<evidence type="ECO:0000256" key="4">
    <source>
        <dbReference type="ARBA" id="ARBA00022490"/>
    </source>
</evidence>
<comment type="miscellaneous">
    <text evidence="14">Reaction proceeds by a ping-pong mechanism involving intermediate methylation of a conserved cysteine residue.</text>
</comment>
<feature type="binding site" evidence="14">
    <location>
        <position position="114"/>
    </location>
    <ligand>
        <name>[4Fe-4S] cluster</name>
        <dbReference type="ChEBI" id="CHEBI:49883"/>
        <note>4Fe-4S-S-AdoMet</note>
    </ligand>
</feature>
<keyword evidence="3 14" id="KW-0004">4Fe-4S</keyword>
<keyword evidence="12 14" id="KW-0411">Iron-sulfur</keyword>
<dbReference type="HAMAP" id="MF_01849">
    <property type="entry name" value="RNA_methyltr_RlmN"/>
    <property type="match status" value="1"/>
</dbReference>
<comment type="catalytic activity">
    <reaction evidence="14">
        <text>adenosine(37) in tRNA + 2 reduced [2Fe-2S]-[ferredoxin] + 2 S-adenosyl-L-methionine = 2-methyladenosine(37) in tRNA + 5'-deoxyadenosine + L-methionine + 2 oxidized [2Fe-2S]-[ferredoxin] + S-adenosyl-L-homocysteine</text>
        <dbReference type="Rhea" id="RHEA:43332"/>
        <dbReference type="Rhea" id="RHEA-COMP:10000"/>
        <dbReference type="Rhea" id="RHEA-COMP:10001"/>
        <dbReference type="Rhea" id="RHEA-COMP:10162"/>
        <dbReference type="Rhea" id="RHEA-COMP:10485"/>
        <dbReference type="ChEBI" id="CHEBI:17319"/>
        <dbReference type="ChEBI" id="CHEBI:33737"/>
        <dbReference type="ChEBI" id="CHEBI:33738"/>
        <dbReference type="ChEBI" id="CHEBI:57844"/>
        <dbReference type="ChEBI" id="CHEBI:57856"/>
        <dbReference type="ChEBI" id="CHEBI:59789"/>
        <dbReference type="ChEBI" id="CHEBI:74411"/>
        <dbReference type="ChEBI" id="CHEBI:74497"/>
        <dbReference type="EC" id="2.1.1.192"/>
    </reaction>
</comment>
<evidence type="ECO:0000256" key="7">
    <source>
        <dbReference type="ARBA" id="ARBA00022679"/>
    </source>
</evidence>
<comment type="similarity">
    <text evidence="2 14">Belongs to the radical SAM superfamily. RlmN family.</text>
</comment>
<evidence type="ECO:0000313" key="16">
    <source>
        <dbReference type="EMBL" id="TDR16846.1"/>
    </source>
</evidence>
<dbReference type="InterPro" id="IPR027492">
    <property type="entry name" value="RNA_MTrfase_RlmN"/>
</dbReference>
<feature type="domain" description="Radical SAM core" evidence="15">
    <location>
        <begin position="100"/>
        <end position="334"/>
    </location>
</feature>
<dbReference type="GO" id="GO:0002935">
    <property type="term" value="F:tRNA (adenine(37)-C2)-methyltransferase activity"/>
    <property type="evidence" value="ECO:0007669"/>
    <property type="project" value="UniProtKB-UniRule"/>
</dbReference>
<dbReference type="InterPro" id="IPR048641">
    <property type="entry name" value="RlmN_N"/>
</dbReference>
<comment type="caution">
    <text evidence="14">Lacks conserved residue(s) required for the propagation of feature annotation.</text>
</comment>
<dbReference type="GO" id="GO:0046872">
    <property type="term" value="F:metal ion binding"/>
    <property type="evidence" value="ECO:0007669"/>
    <property type="project" value="UniProtKB-KW"/>
</dbReference>
<feature type="binding site" evidence="14">
    <location>
        <position position="121"/>
    </location>
    <ligand>
        <name>[4Fe-4S] cluster</name>
        <dbReference type="ChEBI" id="CHEBI:49883"/>
        <note>4Fe-4S-S-AdoMet</note>
    </ligand>
</feature>
<dbReference type="Gene3D" id="1.10.150.530">
    <property type="match status" value="1"/>
</dbReference>
<dbReference type="Pfam" id="PF21016">
    <property type="entry name" value="RlmN_N"/>
    <property type="match status" value="1"/>
</dbReference>
<dbReference type="Proteomes" id="UP000295724">
    <property type="component" value="Unassembled WGS sequence"/>
</dbReference>
<feature type="binding site" evidence="14">
    <location>
        <position position="297"/>
    </location>
    <ligand>
        <name>S-adenosyl-L-methionine</name>
        <dbReference type="ChEBI" id="CHEBI:59789"/>
    </ligand>
</feature>
<dbReference type="SUPFAM" id="SSF102114">
    <property type="entry name" value="Radical SAM enzymes"/>
    <property type="match status" value="1"/>
</dbReference>